<evidence type="ECO:0000256" key="2">
    <source>
        <dbReference type="ARBA" id="ARBA00022723"/>
    </source>
</evidence>
<dbReference type="GO" id="GO:0046165">
    <property type="term" value="P:alcohol biosynthetic process"/>
    <property type="evidence" value="ECO:0007669"/>
    <property type="project" value="UniProtKB-ARBA"/>
</dbReference>
<keyword evidence="1 4" id="KW-0808">Transferase</keyword>
<evidence type="ECO:0000313" key="5">
    <source>
        <dbReference type="EMBL" id="CAF9911990.1"/>
    </source>
</evidence>
<dbReference type="GO" id="GO:0046872">
    <property type="term" value="F:metal ion binding"/>
    <property type="evidence" value="ECO:0007669"/>
    <property type="project" value="UniProtKB-KW"/>
</dbReference>
<evidence type="ECO:0000256" key="1">
    <source>
        <dbReference type="ARBA" id="ARBA00022679"/>
    </source>
</evidence>
<organism evidence="5 6">
    <name type="scientific">Gomphillus americanus</name>
    <dbReference type="NCBI Taxonomy" id="1940652"/>
    <lineage>
        <taxon>Eukaryota</taxon>
        <taxon>Fungi</taxon>
        <taxon>Dikarya</taxon>
        <taxon>Ascomycota</taxon>
        <taxon>Pezizomycotina</taxon>
        <taxon>Lecanoromycetes</taxon>
        <taxon>OSLEUM clade</taxon>
        <taxon>Ostropomycetidae</taxon>
        <taxon>Ostropales</taxon>
        <taxon>Graphidaceae</taxon>
        <taxon>Gomphilloideae</taxon>
        <taxon>Gomphillus</taxon>
    </lineage>
</organism>
<accession>A0A8H3IDI7</accession>
<comment type="similarity">
    <text evidence="4">Belongs to the FPP/GGPP synthase family.</text>
</comment>
<keyword evidence="6" id="KW-1185">Reference proteome</keyword>
<dbReference type="PANTHER" id="PTHR12001">
    <property type="entry name" value="GERANYLGERANYL PYROPHOSPHATE SYNTHASE"/>
    <property type="match status" value="1"/>
</dbReference>
<keyword evidence="3" id="KW-0460">Magnesium</keyword>
<keyword evidence="2" id="KW-0479">Metal-binding</keyword>
<dbReference type="OrthoDB" id="6921389at2759"/>
<evidence type="ECO:0000313" key="6">
    <source>
        <dbReference type="Proteomes" id="UP000664169"/>
    </source>
</evidence>
<proteinExistence type="inferred from homology"/>
<reference evidence="5" key="1">
    <citation type="submission" date="2021-03" db="EMBL/GenBank/DDBJ databases">
        <authorList>
            <person name="Tagirdzhanova G."/>
        </authorList>
    </citation>
    <scope>NUCLEOTIDE SEQUENCE</scope>
</reference>
<comment type="caution">
    <text evidence="5">The sequence shown here is derived from an EMBL/GenBank/DDBJ whole genome shotgun (WGS) entry which is preliminary data.</text>
</comment>
<dbReference type="PANTHER" id="PTHR12001:SF44">
    <property type="entry name" value="GERANYLGERANYL PYROPHOSPHATE SYNTHASE"/>
    <property type="match status" value="1"/>
</dbReference>
<dbReference type="GO" id="GO:0043386">
    <property type="term" value="P:mycotoxin biosynthetic process"/>
    <property type="evidence" value="ECO:0007669"/>
    <property type="project" value="UniProtKB-ARBA"/>
</dbReference>
<dbReference type="GO" id="GO:0004659">
    <property type="term" value="F:prenyltransferase activity"/>
    <property type="evidence" value="ECO:0007669"/>
    <property type="project" value="InterPro"/>
</dbReference>
<dbReference type="GO" id="GO:0008299">
    <property type="term" value="P:isoprenoid biosynthetic process"/>
    <property type="evidence" value="ECO:0007669"/>
    <property type="project" value="InterPro"/>
</dbReference>
<dbReference type="InterPro" id="IPR008949">
    <property type="entry name" value="Isoprenoid_synthase_dom_sf"/>
</dbReference>
<dbReference type="PROSITE" id="PS00723">
    <property type="entry name" value="POLYPRENYL_SYNTHASE_1"/>
    <property type="match status" value="1"/>
</dbReference>
<evidence type="ECO:0000256" key="3">
    <source>
        <dbReference type="ARBA" id="ARBA00022842"/>
    </source>
</evidence>
<evidence type="ECO:0008006" key="7">
    <source>
        <dbReference type="Google" id="ProtNLM"/>
    </source>
</evidence>
<dbReference type="Gene3D" id="1.10.600.10">
    <property type="entry name" value="Farnesyl Diphosphate Synthase"/>
    <property type="match status" value="1"/>
</dbReference>
<dbReference type="PROSITE" id="PS00444">
    <property type="entry name" value="POLYPRENYL_SYNTHASE_2"/>
    <property type="match status" value="1"/>
</dbReference>
<dbReference type="InterPro" id="IPR033749">
    <property type="entry name" value="Polyprenyl_synt_CS"/>
</dbReference>
<dbReference type="AlphaFoldDB" id="A0A8H3IDI7"/>
<dbReference type="EMBL" id="CAJPDQ010000007">
    <property type="protein sequence ID" value="CAF9911990.1"/>
    <property type="molecule type" value="Genomic_DNA"/>
</dbReference>
<protein>
    <recommendedName>
        <fullName evidence="7">Geranylgeranyl diphosphate synthase</fullName>
    </recommendedName>
</protein>
<dbReference type="Pfam" id="PF00348">
    <property type="entry name" value="polyprenyl_synt"/>
    <property type="match status" value="1"/>
</dbReference>
<dbReference type="InterPro" id="IPR000092">
    <property type="entry name" value="Polyprenyl_synt"/>
</dbReference>
<dbReference type="SUPFAM" id="SSF48576">
    <property type="entry name" value="Terpenoid synthases"/>
    <property type="match status" value="1"/>
</dbReference>
<evidence type="ECO:0000256" key="4">
    <source>
        <dbReference type="RuleBase" id="RU004466"/>
    </source>
</evidence>
<sequence length="366" mass="41356">MAASIVQLQPIIGNLTYKRRHSLDAGWKVVKKIGLQNKHHCISVLEDQTIEDLSSEISQGIAAAIAIGTSNPDHQHEEIIKAPYSYLSLLPGQNFRRKLLDACNTWLQVDPDVLDTIDNIVTTLHTASLLIDDIQDNSLLRRGSPSAHIVFGVAQTINASNYMYFRAQELLKDLPHSERAFCIFTDELIHLHEGQGMDLYWRDTLTPPSVEQYFQMISNKTGGLFRLLGRLLMLCSTSEINILPVLSILGLWYQVRDDYCNLNSSQMQQTKGFAEDLTEGKFSLPILHAARQNSSKDSVIWKVLRMKSEDPKIKAEAIEYMRDITGSLDYTLKIAEGLELETERRLAKLPPNSTFSTMIQRLKVVS</sequence>
<gene>
    <name evidence="5" type="ORF">GOMPHAMPRED_007516</name>
</gene>
<dbReference type="SFLD" id="SFLDS00005">
    <property type="entry name" value="Isoprenoid_Synthase_Type_I"/>
    <property type="match status" value="1"/>
</dbReference>
<dbReference type="Proteomes" id="UP000664169">
    <property type="component" value="Unassembled WGS sequence"/>
</dbReference>
<name>A0A8H3IDI7_9LECA</name>
<dbReference type="CDD" id="cd00685">
    <property type="entry name" value="Trans_IPPS_HT"/>
    <property type="match status" value="1"/>
</dbReference>